<dbReference type="EMBL" id="CAJPIZ010000003">
    <property type="protein sequence ID" value="CAG2099947.1"/>
    <property type="molecule type" value="Genomic_DNA"/>
</dbReference>
<dbReference type="Proteomes" id="UP000759131">
    <property type="component" value="Unassembled WGS sequence"/>
</dbReference>
<evidence type="ECO:0000313" key="1">
    <source>
        <dbReference type="EMBL" id="CAD7619517.1"/>
    </source>
</evidence>
<sequence length="79" mass="9229">MKESSASPFSKIGPIHFHWILLSLSDLTSILQLLMQILAHLESLSWRDLLYVIYGHYVSQLHLNFRIYPSIDYCTCRFG</sequence>
<accession>A0A7R9PTB5</accession>
<gene>
    <name evidence="1" type="ORF">OSB1V03_LOCUS18</name>
</gene>
<proteinExistence type="predicted"/>
<name>A0A7R9PTB5_9ACAR</name>
<dbReference type="AlphaFoldDB" id="A0A7R9PTB5"/>
<organism evidence="1">
    <name type="scientific">Medioppia subpectinata</name>
    <dbReference type="NCBI Taxonomy" id="1979941"/>
    <lineage>
        <taxon>Eukaryota</taxon>
        <taxon>Metazoa</taxon>
        <taxon>Ecdysozoa</taxon>
        <taxon>Arthropoda</taxon>
        <taxon>Chelicerata</taxon>
        <taxon>Arachnida</taxon>
        <taxon>Acari</taxon>
        <taxon>Acariformes</taxon>
        <taxon>Sarcoptiformes</taxon>
        <taxon>Oribatida</taxon>
        <taxon>Brachypylina</taxon>
        <taxon>Oppioidea</taxon>
        <taxon>Oppiidae</taxon>
        <taxon>Medioppia</taxon>
    </lineage>
</organism>
<dbReference type="EMBL" id="OC854578">
    <property type="protein sequence ID" value="CAD7619517.1"/>
    <property type="molecule type" value="Genomic_DNA"/>
</dbReference>
<keyword evidence="2" id="KW-1185">Reference proteome</keyword>
<protein>
    <submittedName>
        <fullName evidence="1">Uncharacterized protein</fullName>
    </submittedName>
</protein>
<evidence type="ECO:0000313" key="2">
    <source>
        <dbReference type="Proteomes" id="UP000759131"/>
    </source>
</evidence>
<reference evidence="1" key="1">
    <citation type="submission" date="2020-11" db="EMBL/GenBank/DDBJ databases">
        <authorList>
            <person name="Tran Van P."/>
        </authorList>
    </citation>
    <scope>NUCLEOTIDE SEQUENCE</scope>
</reference>